<evidence type="ECO:0000313" key="1">
    <source>
        <dbReference type="EMBL" id="MBI9000039.1"/>
    </source>
</evidence>
<evidence type="ECO:0000313" key="2">
    <source>
        <dbReference type="Proteomes" id="UP000625574"/>
    </source>
</evidence>
<accession>A0ABS0VTE9</accession>
<dbReference type="EMBL" id="JAEIOT010000005">
    <property type="protein sequence ID" value="MBI9000039.1"/>
    <property type="molecule type" value="Genomic_DNA"/>
</dbReference>
<reference evidence="1 2" key="1">
    <citation type="submission" date="2020-12" db="EMBL/GenBank/DDBJ databases">
        <title>Genome public.</title>
        <authorList>
            <person name="Sun Q."/>
        </authorList>
    </citation>
    <scope>NUCLEOTIDE SEQUENCE [LARGE SCALE GENOMIC DNA]</scope>
    <source>
        <strain evidence="1 2">CCM 8864</strain>
    </source>
</reference>
<protein>
    <submittedName>
        <fullName evidence="1">Uncharacterized protein</fullName>
    </submittedName>
</protein>
<comment type="caution">
    <text evidence="1">The sequence shown here is derived from an EMBL/GenBank/DDBJ whole genome shotgun (WGS) entry which is preliminary data.</text>
</comment>
<proteinExistence type="predicted"/>
<organism evidence="1 2">
    <name type="scientific">Corynebacterium marambiense</name>
    <dbReference type="NCBI Taxonomy" id="2765364"/>
    <lineage>
        <taxon>Bacteria</taxon>
        <taxon>Bacillati</taxon>
        <taxon>Actinomycetota</taxon>
        <taxon>Actinomycetes</taxon>
        <taxon>Mycobacteriales</taxon>
        <taxon>Corynebacteriaceae</taxon>
        <taxon>Corynebacterium</taxon>
    </lineage>
</organism>
<keyword evidence="2" id="KW-1185">Reference proteome</keyword>
<dbReference type="Proteomes" id="UP000625574">
    <property type="component" value="Unassembled WGS sequence"/>
</dbReference>
<sequence>MRNIDRTNPYNYPTVHDDVNGWLYAWKRICAPKGSEVSKFYSSSDMLSFADGYITALEDLGYRTPDLKPGVMGTEETTLYNLEARTKTITTDTYDTEGQVIDTKTTTEPMEAN</sequence>
<dbReference type="RefSeq" id="WP_198735503.1">
    <property type="nucleotide sequence ID" value="NZ_JAEIOT010000005.1"/>
</dbReference>
<name>A0ABS0VTE9_9CORY</name>
<gene>
    <name evidence="1" type="ORF">JDV76_03515</name>
</gene>